<evidence type="ECO:0000256" key="1">
    <source>
        <dbReference type="ARBA" id="ARBA00005564"/>
    </source>
</evidence>
<comment type="caution">
    <text evidence="2">The sequence shown here is derived from an EMBL/GenBank/DDBJ whole genome shotgun (WGS) entry which is preliminary data.</text>
</comment>
<organism evidence="2 3">
    <name type="scientific">Microbacterium marinum</name>
    <dbReference type="NCBI Taxonomy" id="421115"/>
    <lineage>
        <taxon>Bacteria</taxon>
        <taxon>Bacillati</taxon>
        <taxon>Actinomycetota</taxon>
        <taxon>Actinomycetes</taxon>
        <taxon>Micrococcales</taxon>
        <taxon>Microbacteriaceae</taxon>
        <taxon>Microbacterium</taxon>
    </lineage>
</organism>
<name>A0A7W7BMR5_9MICO</name>
<dbReference type="RefSeq" id="WP_184214407.1">
    <property type="nucleotide sequence ID" value="NZ_JACHMD010000001.1"/>
</dbReference>
<evidence type="ECO:0000313" key="3">
    <source>
        <dbReference type="Proteomes" id="UP000573729"/>
    </source>
</evidence>
<proteinExistence type="inferred from homology"/>
<comment type="similarity">
    <text evidence="1">Belongs to the cycloisomerase 2 family.</text>
</comment>
<evidence type="ECO:0000313" key="2">
    <source>
        <dbReference type="EMBL" id="MBB4665475.1"/>
    </source>
</evidence>
<dbReference type="GO" id="GO:0017057">
    <property type="term" value="F:6-phosphogluconolactonase activity"/>
    <property type="evidence" value="ECO:0007669"/>
    <property type="project" value="TreeGrafter"/>
</dbReference>
<reference evidence="2 3" key="1">
    <citation type="submission" date="2020-08" db="EMBL/GenBank/DDBJ databases">
        <title>Sequencing the genomes of 1000 actinobacteria strains.</title>
        <authorList>
            <person name="Klenk H.-P."/>
        </authorList>
    </citation>
    <scope>NUCLEOTIDE SEQUENCE [LARGE SCALE GENOMIC DNA]</scope>
    <source>
        <strain evidence="2 3">DSM 24947</strain>
    </source>
</reference>
<dbReference type="PANTHER" id="PTHR30344">
    <property type="entry name" value="6-PHOSPHOGLUCONOLACTONASE-RELATED"/>
    <property type="match status" value="1"/>
</dbReference>
<dbReference type="InterPro" id="IPR011048">
    <property type="entry name" value="Haem_d1_sf"/>
</dbReference>
<keyword evidence="3" id="KW-1185">Reference proteome</keyword>
<dbReference type="EMBL" id="JACHMD010000001">
    <property type="protein sequence ID" value="MBB4665475.1"/>
    <property type="molecule type" value="Genomic_DNA"/>
</dbReference>
<dbReference type="GO" id="GO:0016853">
    <property type="term" value="F:isomerase activity"/>
    <property type="evidence" value="ECO:0007669"/>
    <property type="project" value="UniProtKB-KW"/>
</dbReference>
<keyword evidence="2" id="KW-0413">Isomerase</keyword>
<protein>
    <submittedName>
        <fullName evidence="2">6-phosphogluconolactonase (Cycloisomerase 2 family)</fullName>
    </submittedName>
</protein>
<accession>A0A7W7BMR5</accession>
<dbReference type="Gene3D" id="2.130.10.10">
    <property type="entry name" value="YVTN repeat-like/Quinoprotein amine dehydrogenase"/>
    <property type="match status" value="1"/>
</dbReference>
<dbReference type="AlphaFoldDB" id="A0A7W7BMR5"/>
<dbReference type="InterPro" id="IPR050282">
    <property type="entry name" value="Cycloisomerase_2"/>
</dbReference>
<dbReference type="Pfam" id="PF10282">
    <property type="entry name" value="Lactonase"/>
    <property type="match status" value="1"/>
</dbReference>
<dbReference type="Proteomes" id="UP000573729">
    <property type="component" value="Unassembled WGS sequence"/>
</dbReference>
<gene>
    <name evidence="2" type="ORF">BKA24_000184</name>
</gene>
<dbReference type="InterPro" id="IPR015943">
    <property type="entry name" value="WD40/YVTN_repeat-like_dom_sf"/>
</dbReference>
<dbReference type="SUPFAM" id="SSF51004">
    <property type="entry name" value="C-terminal (heme d1) domain of cytochrome cd1-nitrite reductase"/>
    <property type="match status" value="1"/>
</dbReference>
<dbReference type="InterPro" id="IPR019405">
    <property type="entry name" value="Lactonase_7-beta_prop"/>
</dbReference>
<sequence length="379" mass="38847">MRYLLGGYGADLGGSAEGIGVLTAGAADSPLASGPLGVADAVAGAASPSWVARHPHLDVVYATLEGQGAVQAFRRTGETTFAPLGRPVAVGAAPCHVLALPQALIVSCWGDGAVVRVALDAAGRPGAAVAWAAVDAGAEPEDTDRTRYDDALRAVRAAVGEDAAHLLPEPTEVDAVPDAGNATAQARVSRAHQAALVGPGLLATTDLGLDLVRFWRTDGEAQRVRLPVGTGPRHMVWHPSGHLYVVTEHSGEVFTLGQTPTGSWRIVGGVSLGGMPGDAAAELALSRDGEVLYAGLRGSDTIATLRVLGSGDEVRTTALSEAGVSWPRHHIIARDTVLVAGQRSDEIASLALDARTGAPGRVRHRTIAPSPTAILPFPV</sequence>
<dbReference type="PANTHER" id="PTHR30344:SF1">
    <property type="entry name" value="6-PHOSPHOGLUCONOLACTONASE"/>
    <property type="match status" value="1"/>
</dbReference>